<keyword evidence="4" id="KW-0349">Heme</keyword>
<feature type="binding site" description="covalent" evidence="4">
    <location>
        <position position="232"/>
    </location>
    <ligand>
        <name>heme c</name>
        <dbReference type="ChEBI" id="CHEBI:61717"/>
        <label>2</label>
    </ligand>
</feature>
<feature type="binding site" description="axial binding residue" evidence="5">
    <location>
        <position position="233"/>
    </location>
    <ligand>
        <name>heme c</name>
        <dbReference type="ChEBI" id="CHEBI:61717"/>
        <label>2</label>
    </ligand>
    <ligandPart>
        <name>Fe</name>
        <dbReference type="ChEBI" id="CHEBI:18248"/>
    </ligandPart>
</feature>
<feature type="binding site" description="covalent" evidence="4">
    <location>
        <position position="229"/>
    </location>
    <ligand>
        <name>heme c</name>
        <dbReference type="ChEBI" id="CHEBI:61717"/>
        <label>2</label>
    </ligand>
</feature>
<gene>
    <name evidence="8" type="ORF">COO20_14355</name>
</gene>
<feature type="region of interest" description="Disordered" evidence="6">
    <location>
        <begin position="1"/>
        <end position="22"/>
    </location>
</feature>
<keyword evidence="5" id="KW-0408">Iron</keyword>
<proteinExistence type="predicted"/>
<evidence type="ECO:0000256" key="1">
    <source>
        <dbReference type="ARBA" id="ARBA00004196"/>
    </source>
</evidence>
<accession>A0A2N3KSF7</accession>
<keyword evidence="3" id="KW-0560">Oxidoreductase</keyword>
<dbReference type="InterPro" id="IPR051395">
    <property type="entry name" value="Cytochrome_c_Peroxidase/MauG"/>
</dbReference>
<comment type="subcellular location">
    <subcellularLocation>
        <location evidence="1">Cell envelope</location>
    </subcellularLocation>
</comment>
<evidence type="ECO:0000313" key="8">
    <source>
        <dbReference type="EMBL" id="PKR53457.1"/>
    </source>
</evidence>
<evidence type="ECO:0000256" key="4">
    <source>
        <dbReference type="PIRSR" id="PIRSR000294-1"/>
    </source>
</evidence>
<sequence length="403" mass="44472">MHPAFAADNSAKLQDNGAANSQVHVEGGSVPFKTLSELGEALYFDTNLSKNRTMACATCHDPSTAFRDPRDTIANGSFSMGDDGASFGDRNAPMAAYARLSPDFHITKDGIPVGGQFWDGRAKDLAAQAGGPPLNPVEMGMGGAHDVVSRLKEDPDYVAAFKVLFEENIWDDDDAAFGAMTQAIAAFEKTDQFTPFDSKYDRWLRGEYKMTPNEELGRVLFFSQQFTNCNQCHQLKSAGAEGETFTNYQYHNIGVPQNRAQREADGRDPDFVDNGLLDNPAITDPSFKGKYKVPSLRNVAVTAPYMHNGVFHDLKTVVRFYNKYNSRSQAAQINNETKKPWGAPEVADTISLKELEKGDALDTRRENALVAFLKTLTDKRYEPLLKAQEEAAKKAKAEKTAQN</sequence>
<evidence type="ECO:0000256" key="3">
    <source>
        <dbReference type="ARBA" id="ARBA00023002"/>
    </source>
</evidence>
<dbReference type="Gene3D" id="1.10.760.10">
    <property type="entry name" value="Cytochrome c-like domain"/>
    <property type="match status" value="2"/>
</dbReference>
<feature type="compositionally biased region" description="Polar residues" evidence="6">
    <location>
        <begin position="11"/>
        <end position="22"/>
    </location>
</feature>
<dbReference type="InterPro" id="IPR036909">
    <property type="entry name" value="Cyt_c-like_dom_sf"/>
</dbReference>
<feature type="binding site" description="axial binding residue" evidence="5">
    <location>
        <position position="60"/>
    </location>
    <ligand>
        <name>heme c</name>
        <dbReference type="ChEBI" id="CHEBI:61717"/>
        <label>1</label>
    </ligand>
    <ligandPart>
        <name>Fe</name>
        <dbReference type="ChEBI" id="CHEBI:18248"/>
    </ligandPart>
</feature>
<dbReference type="Pfam" id="PF03150">
    <property type="entry name" value="CCP_MauG"/>
    <property type="match status" value="1"/>
</dbReference>
<dbReference type="PANTHER" id="PTHR30600:SF10">
    <property type="entry name" value="BLL6722 PROTEIN"/>
    <property type="match status" value="1"/>
</dbReference>
<name>A0A2N3KSF7_9PROT</name>
<evidence type="ECO:0000256" key="6">
    <source>
        <dbReference type="SAM" id="MobiDB-lite"/>
    </source>
</evidence>
<dbReference type="GO" id="GO:0020037">
    <property type="term" value="F:heme binding"/>
    <property type="evidence" value="ECO:0007669"/>
    <property type="project" value="InterPro"/>
</dbReference>
<dbReference type="PANTHER" id="PTHR30600">
    <property type="entry name" value="CYTOCHROME C PEROXIDASE-RELATED"/>
    <property type="match status" value="1"/>
</dbReference>
<protein>
    <submittedName>
        <fullName evidence="8">Methylamine utilization protein MauG</fullName>
    </submittedName>
</protein>
<dbReference type="Proteomes" id="UP000233597">
    <property type="component" value="Unassembled WGS sequence"/>
</dbReference>
<dbReference type="GO" id="GO:0009055">
    <property type="term" value="F:electron transfer activity"/>
    <property type="evidence" value="ECO:0007669"/>
    <property type="project" value="InterPro"/>
</dbReference>
<feature type="domain" description="Di-haem cytochrome c peroxidase" evidence="7">
    <location>
        <begin position="36"/>
        <end position="208"/>
    </location>
</feature>
<evidence type="ECO:0000313" key="9">
    <source>
        <dbReference type="Proteomes" id="UP000233597"/>
    </source>
</evidence>
<dbReference type="AlphaFoldDB" id="A0A2N3KSF7"/>
<comment type="cofactor">
    <cofactor evidence="4">
        <name>heme</name>
        <dbReference type="ChEBI" id="CHEBI:30413"/>
    </cofactor>
    <text evidence="4">Binds 2 heme groups.</text>
</comment>
<evidence type="ECO:0000259" key="7">
    <source>
        <dbReference type="Pfam" id="PF03150"/>
    </source>
</evidence>
<keyword evidence="2" id="KW-0732">Signal</keyword>
<evidence type="ECO:0000256" key="2">
    <source>
        <dbReference type="ARBA" id="ARBA00022729"/>
    </source>
</evidence>
<comment type="caution">
    <text evidence="8">The sequence shown here is derived from an EMBL/GenBank/DDBJ whole genome shotgun (WGS) entry which is preliminary data.</text>
</comment>
<dbReference type="InterPro" id="IPR026259">
    <property type="entry name" value="MauG/Cytc_peroxidase"/>
</dbReference>
<dbReference type="PIRSF" id="PIRSF000294">
    <property type="entry name" value="Cytochrome-c_peroxidase"/>
    <property type="match status" value="1"/>
</dbReference>
<dbReference type="GO" id="GO:0004130">
    <property type="term" value="F:cytochrome-c peroxidase activity"/>
    <property type="evidence" value="ECO:0007669"/>
    <property type="project" value="TreeGrafter"/>
</dbReference>
<dbReference type="OrthoDB" id="9805202at2"/>
<keyword evidence="5" id="KW-0479">Metal-binding</keyword>
<feature type="binding site" description="covalent" evidence="4">
    <location>
        <position position="59"/>
    </location>
    <ligand>
        <name>heme c</name>
        <dbReference type="ChEBI" id="CHEBI:61717"/>
        <label>1</label>
    </ligand>
</feature>
<dbReference type="GO" id="GO:0030313">
    <property type="term" value="C:cell envelope"/>
    <property type="evidence" value="ECO:0007669"/>
    <property type="project" value="UniProtKB-SubCell"/>
</dbReference>
<feature type="binding site" description="covalent" evidence="4">
    <location>
        <position position="56"/>
    </location>
    <ligand>
        <name>heme c</name>
        <dbReference type="ChEBI" id="CHEBI:61717"/>
        <label>1</label>
    </ligand>
</feature>
<dbReference type="SUPFAM" id="SSF46626">
    <property type="entry name" value="Cytochrome c"/>
    <property type="match status" value="2"/>
</dbReference>
<reference evidence="8 9" key="1">
    <citation type="submission" date="2017-09" db="EMBL/GenBank/DDBJ databases">
        <title>Biodiversity and function of Thalassospira species in the particle-attached aromatic-hydrocarbon-degrading consortia from the surface seawater of the South China Sea.</title>
        <authorList>
            <person name="Dong C."/>
            <person name="Liu R."/>
            <person name="Shao Z."/>
        </authorList>
    </citation>
    <scope>NUCLEOTIDE SEQUENCE [LARGE SCALE GENOMIC DNA]</scope>
    <source>
        <strain evidence="8 9">CSC1P2</strain>
    </source>
</reference>
<dbReference type="GO" id="GO:0046872">
    <property type="term" value="F:metal ion binding"/>
    <property type="evidence" value="ECO:0007669"/>
    <property type="project" value="UniProtKB-KW"/>
</dbReference>
<comment type="PTM">
    <text evidence="4">Binds 2 heme groups per subunit.</text>
</comment>
<dbReference type="InterPro" id="IPR004852">
    <property type="entry name" value="Di-haem_cyt_c_peroxidsae"/>
</dbReference>
<dbReference type="EMBL" id="NWTK01000009">
    <property type="protein sequence ID" value="PKR53457.1"/>
    <property type="molecule type" value="Genomic_DNA"/>
</dbReference>
<evidence type="ECO:0000256" key="5">
    <source>
        <dbReference type="PIRSR" id="PIRSR000294-2"/>
    </source>
</evidence>
<organism evidence="8 9">
    <name type="scientific">Thalassospira marina</name>
    <dbReference type="NCBI Taxonomy" id="2048283"/>
    <lineage>
        <taxon>Bacteria</taxon>
        <taxon>Pseudomonadati</taxon>
        <taxon>Pseudomonadota</taxon>
        <taxon>Alphaproteobacteria</taxon>
        <taxon>Rhodospirillales</taxon>
        <taxon>Thalassospiraceae</taxon>
        <taxon>Thalassospira</taxon>
    </lineage>
</organism>